<dbReference type="InterPro" id="IPR021313">
    <property type="entry name" value="DUF2909"/>
</dbReference>
<keyword evidence="1" id="KW-0472">Membrane</keyword>
<reference evidence="2 3" key="1">
    <citation type="submission" date="2016-11" db="EMBL/GenBank/DDBJ databases">
        <authorList>
            <person name="Varghese N."/>
            <person name="Submissions S."/>
        </authorList>
    </citation>
    <scope>NUCLEOTIDE SEQUENCE [LARGE SCALE GENOMIC DNA]</scope>
    <source>
        <strain evidence="2 3">NFR18</strain>
    </source>
</reference>
<proteinExistence type="predicted"/>
<feature type="transmembrane region" description="Helical" evidence="1">
    <location>
        <begin position="54"/>
        <end position="72"/>
    </location>
</feature>
<keyword evidence="1" id="KW-1133">Transmembrane helix</keyword>
<dbReference type="Pfam" id="PF11137">
    <property type="entry name" value="DUF2909"/>
    <property type="match status" value="1"/>
</dbReference>
<accession>A0AB38CFW4</accession>
<gene>
    <name evidence="2" type="ORF">SAMN03097694_5388</name>
</gene>
<name>A0AB38CFW4_9BURK</name>
<evidence type="ECO:0000313" key="2">
    <source>
        <dbReference type="EMBL" id="SFY25374.1"/>
    </source>
</evidence>
<protein>
    <recommendedName>
        <fullName evidence="4">Twin transmembrane helix small protein</fullName>
    </recommendedName>
</protein>
<dbReference type="EMBL" id="FPKH01000008">
    <property type="protein sequence ID" value="SFY25374.1"/>
    <property type="molecule type" value="Genomic_DNA"/>
</dbReference>
<keyword evidence="1" id="KW-0812">Transmembrane</keyword>
<comment type="caution">
    <text evidence="2">The sequence shown here is derived from an EMBL/GenBank/DDBJ whole genome shotgun (WGS) entry which is preliminary data.</text>
</comment>
<evidence type="ECO:0000256" key="1">
    <source>
        <dbReference type="SAM" id="Phobius"/>
    </source>
</evidence>
<evidence type="ECO:0000313" key="3">
    <source>
        <dbReference type="Proteomes" id="UP000182489"/>
    </source>
</evidence>
<dbReference type="NCBIfam" id="NF033233">
    <property type="entry name" value="twin_helix"/>
    <property type="match status" value="1"/>
</dbReference>
<feature type="transmembrane region" description="Helical" evidence="1">
    <location>
        <begin position="21"/>
        <end position="42"/>
    </location>
</feature>
<evidence type="ECO:0008006" key="4">
    <source>
        <dbReference type="Google" id="ProtNLM"/>
    </source>
</evidence>
<dbReference type="Proteomes" id="UP000182489">
    <property type="component" value="Unassembled WGS sequence"/>
</dbReference>
<organism evidence="2 3">
    <name type="scientific">Janthinobacterium lividum</name>
    <dbReference type="NCBI Taxonomy" id="29581"/>
    <lineage>
        <taxon>Bacteria</taxon>
        <taxon>Pseudomonadati</taxon>
        <taxon>Pseudomonadota</taxon>
        <taxon>Betaproteobacteria</taxon>
        <taxon>Burkholderiales</taxon>
        <taxon>Oxalobacteraceae</taxon>
        <taxon>Janthinobacterium</taxon>
    </lineage>
</organism>
<sequence>MEADTHYNETSSSLALPSMKILVAIAFILILGSLGSALFFLMRDKGKSNRTVQALALRVGLSITLFLLILLAHKLGYIQPTGIH</sequence>
<dbReference type="AlphaFoldDB" id="A0AB38CFW4"/>